<dbReference type="AlphaFoldDB" id="A0A3B1BH51"/>
<feature type="transmembrane region" description="Helical" evidence="11">
    <location>
        <begin position="51"/>
        <end position="72"/>
    </location>
</feature>
<dbReference type="EMBL" id="UOGE01000026">
    <property type="protein sequence ID" value="VAX17636.1"/>
    <property type="molecule type" value="Genomic_DNA"/>
</dbReference>
<dbReference type="PANTHER" id="PTHR34182:SF1">
    <property type="entry name" value="PROTEIN-EXPORT MEMBRANE PROTEIN SECG"/>
    <property type="match status" value="1"/>
</dbReference>
<evidence type="ECO:0000256" key="5">
    <source>
        <dbReference type="ARBA" id="ARBA00022692"/>
    </source>
</evidence>
<gene>
    <name evidence="12" type="ORF">MNBD_NITROSPINAE02-1617</name>
</gene>
<keyword evidence="8" id="KW-0811">Translocation</keyword>
<dbReference type="PRINTS" id="PR01651">
    <property type="entry name" value="SECGEXPORT"/>
</dbReference>
<keyword evidence="7 11" id="KW-1133">Transmembrane helix</keyword>
<evidence type="ECO:0000256" key="7">
    <source>
        <dbReference type="ARBA" id="ARBA00022989"/>
    </source>
</evidence>
<dbReference type="GO" id="GO:0009306">
    <property type="term" value="P:protein secretion"/>
    <property type="evidence" value="ECO:0007669"/>
    <property type="project" value="InterPro"/>
</dbReference>
<dbReference type="GO" id="GO:0005886">
    <property type="term" value="C:plasma membrane"/>
    <property type="evidence" value="ECO:0007669"/>
    <property type="project" value="UniProtKB-SubCell"/>
</dbReference>
<evidence type="ECO:0000256" key="9">
    <source>
        <dbReference type="ARBA" id="ARBA00023136"/>
    </source>
</evidence>
<dbReference type="Pfam" id="PF03840">
    <property type="entry name" value="SecG"/>
    <property type="match status" value="1"/>
</dbReference>
<dbReference type="InterPro" id="IPR004692">
    <property type="entry name" value="SecG"/>
</dbReference>
<name>A0A3B1BH51_9ZZZZ</name>
<evidence type="ECO:0000256" key="3">
    <source>
        <dbReference type="ARBA" id="ARBA00022448"/>
    </source>
</evidence>
<evidence type="ECO:0000256" key="8">
    <source>
        <dbReference type="ARBA" id="ARBA00023010"/>
    </source>
</evidence>
<keyword evidence="3" id="KW-0813">Transport</keyword>
<protein>
    <submittedName>
        <fullName evidence="12">Protein translocase membrane subunit SecG</fullName>
    </submittedName>
</protein>
<accession>A0A3B1BH51</accession>
<proteinExistence type="inferred from homology"/>
<keyword evidence="5 11" id="KW-0812">Transmembrane</keyword>
<dbReference type="GO" id="GO:0043952">
    <property type="term" value="P:protein transport by the Sec complex"/>
    <property type="evidence" value="ECO:0007669"/>
    <property type="project" value="TreeGrafter"/>
</dbReference>
<dbReference type="GO" id="GO:0015450">
    <property type="term" value="F:protein-transporting ATPase activity"/>
    <property type="evidence" value="ECO:0007669"/>
    <property type="project" value="InterPro"/>
</dbReference>
<keyword evidence="4" id="KW-1003">Cell membrane</keyword>
<keyword evidence="6" id="KW-0653">Protein transport</keyword>
<keyword evidence="9 11" id="KW-0472">Membrane</keyword>
<comment type="subcellular location">
    <subcellularLocation>
        <location evidence="1">Cell membrane</location>
        <topology evidence="1">Multi-pass membrane protein</topology>
    </subcellularLocation>
</comment>
<evidence type="ECO:0000256" key="2">
    <source>
        <dbReference type="ARBA" id="ARBA00008445"/>
    </source>
</evidence>
<evidence type="ECO:0000256" key="10">
    <source>
        <dbReference type="SAM" id="MobiDB-lite"/>
    </source>
</evidence>
<evidence type="ECO:0000256" key="4">
    <source>
        <dbReference type="ARBA" id="ARBA00022475"/>
    </source>
</evidence>
<comment type="similarity">
    <text evidence="2">Belongs to the SecG family.</text>
</comment>
<evidence type="ECO:0000256" key="11">
    <source>
        <dbReference type="SAM" id="Phobius"/>
    </source>
</evidence>
<evidence type="ECO:0000313" key="12">
    <source>
        <dbReference type="EMBL" id="VAX17636.1"/>
    </source>
</evidence>
<dbReference type="PANTHER" id="PTHR34182">
    <property type="entry name" value="PROTEIN-EXPORT MEMBRANE PROTEIN SECG"/>
    <property type="match status" value="1"/>
</dbReference>
<organism evidence="12">
    <name type="scientific">hydrothermal vent metagenome</name>
    <dbReference type="NCBI Taxonomy" id="652676"/>
    <lineage>
        <taxon>unclassified sequences</taxon>
        <taxon>metagenomes</taxon>
        <taxon>ecological metagenomes</taxon>
    </lineage>
</organism>
<evidence type="ECO:0000256" key="6">
    <source>
        <dbReference type="ARBA" id="ARBA00022927"/>
    </source>
</evidence>
<dbReference type="GO" id="GO:0065002">
    <property type="term" value="P:intracellular protein transmembrane transport"/>
    <property type="evidence" value="ECO:0007669"/>
    <property type="project" value="TreeGrafter"/>
</dbReference>
<evidence type="ECO:0000256" key="1">
    <source>
        <dbReference type="ARBA" id="ARBA00004651"/>
    </source>
</evidence>
<feature type="region of interest" description="Disordered" evidence="10">
    <location>
        <begin position="78"/>
        <end position="138"/>
    </location>
</feature>
<dbReference type="NCBIfam" id="TIGR00810">
    <property type="entry name" value="secG"/>
    <property type="match status" value="1"/>
</dbReference>
<reference evidence="12" key="1">
    <citation type="submission" date="2018-06" db="EMBL/GenBank/DDBJ databases">
        <authorList>
            <person name="Zhirakovskaya E."/>
        </authorList>
    </citation>
    <scope>NUCLEOTIDE SEQUENCE</scope>
</reference>
<sequence>MYTIILLIHVTVALALIGIVLLQRGKGATIGAAFGGSSQTLFGPRGPATALAKITTGAAIVFMLTSITLSTIKTNARESSIIEDTGAPALPTALPEEDAPRVPITPSPAVDEGLKDIGPVEDPSAPATEEKPIGPTGG</sequence>